<dbReference type="AlphaFoldDB" id="A0A0B0NQ24"/>
<reference evidence="2" key="2">
    <citation type="submission" date="2014-09" db="EMBL/GenBank/DDBJ databases">
        <authorList>
            <person name="Mudge J."/>
            <person name="Ramaraj T."/>
            <person name="Lindquist I.E."/>
            <person name="Bharti A.K."/>
            <person name="Sundararajan A."/>
            <person name="Cameron C.T."/>
            <person name="Woodward J.E."/>
            <person name="May G.D."/>
            <person name="Brubaker C."/>
            <person name="Broadhvest J."/>
            <person name="Wilkins T.A."/>
        </authorList>
    </citation>
    <scope>NUCLEOTIDE SEQUENCE</scope>
    <source>
        <strain evidence="2">cv. AKA8401</strain>
    </source>
</reference>
<protein>
    <submittedName>
        <fullName evidence="1">Uncharacterized protein</fullName>
    </submittedName>
</protein>
<evidence type="ECO:0000313" key="2">
    <source>
        <dbReference type="Proteomes" id="UP000032142"/>
    </source>
</evidence>
<dbReference type="Proteomes" id="UP000032142">
    <property type="component" value="Unassembled WGS sequence"/>
</dbReference>
<organism evidence="1 2">
    <name type="scientific">Gossypium arboreum</name>
    <name type="common">Tree cotton</name>
    <name type="synonym">Gossypium nanking</name>
    <dbReference type="NCBI Taxonomy" id="29729"/>
    <lineage>
        <taxon>Eukaryota</taxon>
        <taxon>Viridiplantae</taxon>
        <taxon>Streptophyta</taxon>
        <taxon>Embryophyta</taxon>
        <taxon>Tracheophyta</taxon>
        <taxon>Spermatophyta</taxon>
        <taxon>Magnoliopsida</taxon>
        <taxon>eudicotyledons</taxon>
        <taxon>Gunneridae</taxon>
        <taxon>Pentapetalae</taxon>
        <taxon>rosids</taxon>
        <taxon>malvids</taxon>
        <taxon>Malvales</taxon>
        <taxon>Malvaceae</taxon>
        <taxon>Malvoideae</taxon>
        <taxon>Gossypium</taxon>
    </lineage>
</organism>
<evidence type="ECO:0000313" key="1">
    <source>
        <dbReference type="EMBL" id="KHG16653.1"/>
    </source>
</evidence>
<sequence length="23" mass="2982">MSKYFKICFQIKFKKKTNSYYER</sequence>
<dbReference type="EMBL" id="KN406647">
    <property type="protein sequence ID" value="KHG16653.1"/>
    <property type="molecule type" value="Genomic_DNA"/>
</dbReference>
<name>A0A0B0NQ24_GOSAR</name>
<dbReference type="EMBL" id="KN406647">
    <property type="protein sequence ID" value="KHG16654.1"/>
    <property type="molecule type" value="Genomic_DNA"/>
</dbReference>
<reference evidence="1" key="1">
    <citation type="submission" date="2014-09" db="EMBL/GenBank/DDBJ databases">
        <title>G. arboreum L. cv. AKA8401 A2 genome assembly version 1.0.</title>
        <authorList>
            <person name="Mudge J."/>
            <person name="Ramaraj T."/>
            <person name="Lindquist I.E."/>
            <person name="Bharti A.K."/>
            <person name="Sundararajan A."/>
            <person name="Cameron C.T."/>
            <person name="Woodward J.E."/>
            <person name="May G.D."/>
            <person name="Brubaker C."/>
            <person name="Broadhvest J."/>
            <person name="Wilkins T.A."/>
        </authorList>
    </citation>
    <scope>NUCLEOTIDE SEQUENCE</scope>
</reference>
<gene>
    <name evidence="1" type="ORF">F383_22904</name>
</gene>
<accession>A0A0B0NQ24</accession>
<keyword evidence="2" id="KW-1185">Reference proteome</keyword>
<proteinExistence type="predicted"/>